<dbReference type="Pfam" id="PF07963">
    <property type="entry name" value="N_methyl"/>
    <property type="match status" value="1"/>
</dbReference>
<dbReference type="PANTHER" id="PTHR30093:SF44">
    <property type="entry name" value="TYPE II SECRETION SYSTEM CORE PROTEIN G"/>
    <property type="match status" value="1"/>
</dbReference>
<dbReference type="AlphaFoldDB" id="A0A2H0VG65"/>
<evidence type="ECO:0000313" key="7">
    <source>
        <dbReference type="EMBL" id="PIR98086.1"/>
    </source>
</evidence>
<proteinExistence type="predicted"/>
<dbReference type="PRINTS" id="PR00813">
    <property type="entry name" value="BCTERIALGSPG"/>
</dbReference>
<evidence type="ECO:0000313" key="8">
    <source>
        <dbReference type="Proteomes" id="UP000231466"/>
    </source>
</evidence>
<dbReference type="EMBL" id="PFAH01000005">
    <property type="protein sequence ID" value="PIR98086.1"/>
    <property type="molecule type" value="Genomic_DNA"/>
</dbReference>
<comment type="caution">
    <text evidence="7">The sequence shown here is derived from an EMBL/GenBank/DDBJ whole genome shotgun (WGS) entry which is preliminary data.</text>
</comment>
<dbReference type="InterPro" id="IPR000983">
    <property type="entry name" value="Bac_GSPG_pilin"/>
</dbReference>
<feature type="transmembrane region" description="Helical" evidence="6">
    <location>
        <begin position="12"/>
        <end position="33"/>
    </location>
</feature>
<dbReference type="PANTHER" id="PTHR30093">
    <property type="entry name" value="GENERAL SECRETION PATHWAY PROTEIN G"/>
    <property type="match status" value="1"/>
</dbReference>
<gene>
    <name evidence="7" type="ORF">COT89_01455</name>
</gene>
<dbReference type="Proteomes" id="UP000231466">
    <property type="component" value="Unassembled WGS sequence"/>
</dbReference>
<evidence type="ECO:0000256" key="4">
    <source>
        <dbReference type="ARBA" id="ARBA00022989"/>
    </source>
</evidence>
<dbReference type="GO" id="GO:0016020">
    <property type="term" value="C:membrane"/>
    <property type="evidence" value="ECO:0007669"/>
    <property type="project" value="UniProtKB-SubCell"/>
</dbReference>
<reference evidence="8" key="1">
    <citation type="submission" date="2017-09" db="EMBL/GenBank/DDBJ databases">
        <title>Depth-based differentiation of microbial function through sediment-hosted aquifers and enrichment of novel symbionts in the deep terrestrial subsurface.</title>
        <authorList>
            <person name="Probst A.J."/>
            <person name="Ladd B."/>
            <person name="Jarett J.K."/>
            <person name="Geller-Mcgrath D.E."/>
            <person name="Sieber C.M.K."/>
            <person name="Emerson J.B."/>
            <person name="Anantharaman K."/>
            <person name="Thomas B.C."/>
            <person name="Malmstrom R."/>
            <person name="Stieglmeier M."/>
            <person name="Klingl A."/>
            <person name="Woyke T."/>
            <person name="Ryan C.M."/>
            <person name="Banfield J.F."/>
        </authorList>
    </citation>
    <scope>NUCLEOTIDE SEQUENCE [LARGE SCALE GENOMIC DNA]</scope>
</reference>
<dbReference type="SUPFAM" id="SSF54523">
    <property type="entry name" value="Pili subunits"/>
    <property type="match status" value="1"/>
</dbReference>
<keyword evidence="4 6" id="KW-1133">Transmembrane helix</keyword>
<protein>
    <recommendedName>
        <fullName evidence="9">Type II secretion system protein GspG C-terminal domain-containing protein</fullName>
    </recommendedName>
</protein>
<keyword evidence="5 6" id="KW-0472">Membrane</keyword>
<dbReference type="NCBIfam" id="TIGR02532">
    <property type="entry name" value="IV_pilin_GFxxxE"/>
    <property type="match status" value="1"/>
</dbReference>
<organism evidence="7 8">
    <name type="scientific">Candidatus Colwellbacteria bacterium CG10_big_fil_rev_8_21_14_0_10_42_22</name>
    <dbReference type="NCBI Taxonomy" id="1974540"/>
    <lineage>
        <taxon>Bacteria</taxon>
        <taxon>Candidatus Colwelliibacteriota</taxon>
    </lineage>
</organism>
<evidence type="ECO:0000256" key="6">
    <source>
        <dbReference type="SAM" id="Phobius"/>
    </source>
</evidence>
<evidence type="ECO:0000256" key="5">
    <source>
        <dbReference type="ARBA" id="ARBA00023136"/>
    </source>
</evidence>
<evidence type="ECO:0008006" key="9">
    <source>
        <dbReference type="Google" id="ProtNLM"/>
    </source>
</evidence>
<dbReference type="PROSITE" id="PS00409">
    <property type="entry name" value="PROKAR_NTER_METHYL"/>
    <property type="match status" value="1"/>
</dbReference>
<name>A0A2H0VG65_9BACT</name>
<keyword evidence="2" id="KW-0488">Methylation</keyword>
<evidence type="ECO:0000256" key="3">
    <source>
        <dbReference type="ARBA" id="ARBA00022692"/>
    </source>
</evidence>
<keyword evidence="3 6" id="KW-0812">Transmembrane</keyword>
<dbReference type="Gene3D" id="3.30.700.10">
    <property type="entry name" value="Glycoprotein, Type 4 Pilin"/>
    <property type="match status" value="1"/>
</dbReference>
<evidence type="ECO:0000256" key="1">
    <source>
        <dbReference type="ARBA" id="ARBA00004167"/>
    </source>
</evidence>
<comment type="subcellular location">
    <subcellularLocation>
        <location evidence="1">Membrane</location>
        <topology evidence="1">Single-pass membrane protein</topology>
    </subcellularLocation>
</comment>
<accession>A0A2H0VG65</accession>
<evidence type="ECO:0000256" key="2">
    <source>
        <dbReference type="ARBA" id="ARBA00022481"/>
    </source>
</evidence>
<dbReference type="GO" id="GO:0015627">
    <property type="term" value="C:type II protein secretion system complex"/>
    <property type="evidence" value="ECO:0007669"/>
    <property type="project" value="InterPro"/>
</dbReference>
<dbReference type="GO" id="GO:0015628">
    <property type="term" value="P:protein secretion by the type II secretion system"/>
    <property type="evidence" value="ECO:0007669"/>
    <property type="project" value="InterPro"/>
</dbReference>
<dbReference type="InterPro" id="IPR012902">
    <property type="entry name" value="N_methyl_site"/>
</dbReference>
<sequence length="146" mass="15680">MKSNRGFTLIEMLIVIAIIAILSGIVLVGVTGFQASARDTQAVADLRFTQNLIELYYTRNGSYPSATTWSGLIGGLTGIPGVNKLPTTSNFRYTSCSFDQGYLLAVTLEGGNSASKNDYADGEDPSICEDWSTNGCDDETVFCLEP</sequence>
<dbReference type="InterPro" id="IPR045584">
    <property type="entry name" value="Pilin-like"/>
</dbReference>